<dbReference type="OrthoDB" id="7362103at2"/>
<dbReference type="Proteomes" id="UP000239366">
    <property type="component" value="Unassembled WGS sequence"/>
</dbReference>
<evidence type="ECO:0000313" key="4">
    <source>
        <dbReference type="Proteomes" id="UP000239366"/>
    </source>
</evidence>
<evidence type="ECO:0000313" key="3">
    <source>
        <dbReference type="EMBL" id="PQJ14373.1"/>
    </source>
</evidence>
<dbReference type="EMBL" id="MQVX01000001">
    <property type="protein sequence ID" value="PQJ14373.1"/>
    <property type="molecule type" value="Genomic_DNA"/>
</dbReference>
<dbReference type="InterPro" id="IPR025232">
    <property type="entry name" value="DUF4174"/>
</dbReference>
<dbReference type="Pfam" id="PF13778">
    <property type="entry name" value="DUF4174"/>
    <property type="match status" value="1"/>
</dbReference>
<protein>
    <recommendedName>
        <fullName evidence="2">DUF4174 domain-containing protein</fullName>
    </recommendedName>
</protein>
<dbReference type="AlphaFoldDB" id="A0A2S7T395"/>
<organism evidence="3 4">
    <name type="scientific">Aureicoccus marinus</name>
    <dbReference type="NCBI Taxonomy" id="754435"/>
    <lineage>
        <taxon>Bacteria</taxon>
        <taxon>Pseudomonadati</taxon>
        <taxon>Bacteroidota</taxon>
        <taxon>Flavobacteriia</taxon>
        <taxon>Flavobacteriales</taxon>
        <taxon>Flavobacteriaceae</taxon>
        <taxon>Aureicoccus</taxon>
    </lineage>
</organism>
<sequence length="143" mass="16502">MTGKLLTVLLFFTCLTAQSQDLRKHRWEDRIVLLISDSLDSDTLKQQLQLFQQAEKALKERKIVVYQISSSRVKKGINKSSADSNGDLYKRYKKSDAPFEVVLIGLDGGVKLRKERIVKPPELFELIDRMPMRRAEMYKGESP</sequence>
<evidence type="ECO:0000259" key="2">
    <source>
        <dbReference type="Pfam" id="PF13778"/>
    </source>
</evidence>
<keyword evidence="4" id="KW-1185">Reference proteome</keyword>
<comment type="caution">
    <text evidence="3">The sequence shown here is derived from an EMBL/GenBank/DDBJ whole genome shotgun (WGS) entry which is preliminary data.</text>
</comment>
<dbReference type="RefSeq" id="WP_105000001.1">
    <property type="nucleotide sequence ID" value="NZ_MQVX01000001.1"/>
</dbReference>
<name>A0A2S7T395_9FLAO</name>
<proteinExistence type="predicted"/>
<reference evidence="4" key="1">
    <citation type="submission" date="2016-11" db="EMBL/GenBank/DDBJ databases">
        <title>Trade-off between light-utilization and light-protection in marine flavobacteria.</title>
        <authorList>
            <person name="Kumagai Y."/>
            <person name="Yoshizawa S."/>
            <person name="Kogure K."/>
        </authorList>
    </citation>
    <scope>NUCLEOTIDE SEQUENCE [LARGE SCALE GENOMIC DNA]</scope>
    <source>
        <strain evidence="4">SG-18</strain>
    </source>
</reference>
<feature type="domain" description="DUF4174" evidence="2">
    <location>
        <begin position="22"/>
        <end position="136"/>
    </location>
</feature>
<accession>A0A2S7T395</accession>
<evidence type="ECO:0000256" key="1">
    <source>
        <dbReference type="ARBA" id="ARBA00022729"/>
    </source>
</evidence>
<gene>
    <name evidence="3" type="ORF">BST99_00170</name>
</gene>
<keyword evidence="1" id="KW-0732">Signal</keyword>